<dbReference type="EMBL" id="JBICCN010000109">
    <property type="protein sequence ID" value="KAL3093489.1"/>
    <property type="molecule type" value="Genomic_DNA"/>
</dbReference>
<protein>
    <recommendedName>
        <fullName evidence="5">BTB domain-containing protein</fullName>
    </recommendedName>
</protein>
<gene>
    <name evidence="3" type="ORF">niasHS_004675</name>
</gene>
<evidence type="ECO:0000259" key="2">
    <source>
        <dbReference type="PROSITE" id="PS50144"/>
    </source>
</evidence>
<organism evidence="3 4">
    <name type="scientific">Heterodera schachtii</name>
    <name type="common">Sugarbeet cyst nematode worm</name>
    <name type="synonym">Tylenchus schachtii</name>
    <dbReference type="NCBI Taxonomy" id="97005"/>
    <lineage>
        <taxon>Eukaryota</taxon>
        <taxon>Metazoa</taxon>
        <taxon>Ecdysozoa</taxon>
        <taxon>Nematoda</taxon>
        <taxon>Chromadorea</taxon>
        <taxon>Rhabditida</taxon>
        <taxon>Tylenchina</taxon>
        <taxon>Tylenchomorpha</taxon>
        <taxon>Tylenchoidea</taxon>
        <taxon>Heteroderidae</taxon>
        <taxon>Heteroderinae</taxon>
        <taxon>Heterodera</taxon>
    </lineage>
</organism>
<dbReference type="SUPFAM" id="SSF49599">
    <property type="entry name" value="TRAF domain-like"/>
    <property type="match status" value="1"/>
</dbReference>
<dbReference type="Proteomes" id="UP001620645">
    <property type="component" value="Unassembled WGS sequence"/>
</dbReference>
<dbReference type="InterPro" id="IPR008974">
    <property type="entry name" value="TRAF-like"/>
</dbReference>
<dbReference type="PROSITE" id="PS50097">
    <property type="entry name" value="BTB"/>
    <property type="match status" value="1"/>
</dbReference>
<accession>A0ABD2JSN8</accession>
<reference evidence="3 4" key="1">
    <citation type="submission" date="2024-10" db="EMBL/GenBank/DDBJ databases">
        <authorList>
            <person name="Kim D."/>
        </authorList>
    </citation>
    <scope>NUCLEOTIDE SEQUENCE [LARGE SCALE GENOMIC DNA]</scope>
    <source>
        <strain evidence="3">Taebaek</strain>
    </source>
</reference>
<evidence type="ECO:0000313" key="3">
    <source>
        <dbReference type="EMBL" id="KAL3093489.1"/>
    </source>
</evidence>
<dbReference type="InterPro" id="IPR000210">
    <property type="entry name" value="BTB/POZ_dom"/>
</dbReference>
<dbReference type="Pfam" id="PF07707">
    <property type="entry name" value="BACK"/>
    <property type="match status" value="1"/>
</dbReference>
<dbReference type="Gene3D" id="2.60.210.10">
    <property type="entry name" value="Apoptosis, Tumor Necrosis Factor Receptor Associated Protein 2, Chain A"/>
    <property type="match status" value="1"/>
</dbReference>
<dbReference type="PROSITE" id="PS50144">
    <property type="entry name" value="MATH"/>
    <property type="match status" value="1"/>
</dbReference>
<dbReference type="InterPro" id="IPR011333">
    <property type="entry name" value="SKP1/BTB/POZ_sf"/>
</dbReference>
<proteinExistence type="predicted"/>
<dbReference type="SUPFAM" id="SSF54695">
    <property type="entry name" value="POZ domain"/>
    <property type="match status" value="1"/>
</dbReference>
<dbReference type="PANTHER" id="PTHR45774">
    <property type="entry name" value="BTB/POZ DOMAIN-CONTAINING"/>
    <property type="match status" value="1"/>
</dbReference>
<comment type="caution">
    <text evidence="3">The sequence shown here is derived from an EMBL/GenBank/DDBJ whole genome shotgun (WGS) entry which is preliminary data.</text>
</comment>
<dbReference type="InterPro" id="IPR002083">
    <property type="entry name" value="MATH/TRAF_dom"/>
</dbReference>
<feature type="domain" description="MATH" evidence="2">
    <location>
        <begin position="257"/>
        <end position="494"/>
    </location>
</feature>
<dbReference type="SMART" id="SM00875">
    <property type="entry name" value="BACK"/>
    <property type="match status" value="1"/>
</dbReference>
<dbReference type="Pfam" id="PF00651">
    <property type="entry name" value="BTB"/>
    <property type="match status" value="1"/>
</dbReference>
<evidence type="ECO:0008006" key="5">
    <source>
        <dbReference type="Google" id="ProtNLM"/>
    </source>
</evidence>
<evidence type="ECO:0000313" key="4">
    <source>
        <dbReference type="Proteomes" id="UP001620645"/>
    </source>
</evidence>
<dbReference type="InterPro" id="IPR011705">
    <property type="entry name" value="BACK"/>
</dbReference>
<keyword evidence="4" id="KW-1185">Reference proteome</keyword>
<name>A0ABD2JSN8_HETSC</name>
<dbReference type="PANTHER" id="PTHR45774:SF3">
    <property type="entry name" value="BTB (POZ) DOMAIN-CONTAINING 2B-RELATED"/>
    <property type="match status" value="1"/>
</dbReference>
<feature type="domain" description="BTB" evidence="1">
    <location>
        <begin position="8"/>
        <end position="83"/>
    </location>
</feature>
<dbReference type="Gene3D" id="1.25.40.420">
    <property type="match status" value="1"/>
</dbReference>
<dbReference type="SMART" id="SM00225">
    <property type="entry name" value="BTB"/>
    <property type="match status" value="1"/>
</dbReference>
<evidence type="ECO:0000259" key="1">
    <source>
        <dbReference type="PROSITE" id="PS50097"/>
    </source>
</evidence>
<dbReference type="AlphaFoldDB" id="A0ABD2JSN8"/>
<dbReference type="Gene3D" id="3.30.710.10">
    <property type="entry name" value="Potassium Channel Kv1.1, Chain A"/>
    <property type="match status" value="1"/>
</dbReference>
<sequence>MLSTGEYADVHFWVGDGDEKECVPAHKLILMNASDVFETMFRFDSQNAKAENDFANCPFVELPDVEAAAFKVMLRFIYTDALSGLNGDNAMAVLYAADKYNITDLVLPCLLIFISELRNVFVAYVQARLFDLEDFVNCCLSYIDKNADALIKSEEFLQIDQKTLSEIFGRDELQIHEEITIWKTCRENGIECPAENRRAVLGPALFKIRFPLLSSEEFAKDIVPSGVLTMDEVFGIQQTKIQPNFDQFSNQQRIWTKGTLLLDIEKLSEFAGEKVGSRRFSETVHIKRPPWKIVTQITTDGTDNEKWLGIYLLCDALKEGIDGHRKEDKVTLAIDVTVKDEKMEKFVWDQNKLKWTLSICEKSLEVNVKATLCTSMDLHGKLWHELERKMEALTMRNGWAFSFCVTLQKKTKIGVANVRQFFELFRKRTASLTPRRNLAEKQLLTAIRARSHDKYTFYSFENSWGFSNFASFAQLMDPSNDFYNQNEDKVTLSIDFTVKDEVPDVVIRVFEFNDHLLRRSVWIEK</sequence>